<feature type="transmembrane region" description="Helical" evidence="1">
    <location>
        <begin position="82"/>
        <end position="104"/>
    </location>
</feature>
<keyword evidence="3" id="KW-1185">Reference proteome</keyword>
<evidence type="ECO:0000313" key="2">
    <source>
        <dbReference type="EMBL" id="TCC52158.1"/>
    </source>
</evidence>
<sequence>MSRSISPLLAAGIVAGPLFVGASLVEAFTRDGFDITWHPISLLSLGELGWIQITNFVVSGLLYVASAAGMRRALSAGRGSVWAPRLVALTGAGLVVAGVCTADAGAGFPPGAPEGAPDYSWHGILHEAGFAVTMVSWLAACLVFRSRYSAVGERAWSRACVAAPAAVVLVNVWPDLDSISVRLVIGAGIQFAFFAALILHVGAAAPDRAYAGSDVHISSR</sequence>
<keyword evidence="1" id="KW-0472">Membrane</keyword>
<feature type="transmembrane region" description="Helical" evidence="1">
    <location>
        <begin position="156"/>
        <end position="173"/>
    </location>
</feature>
<evidence type="ECO:0000256" key="1">
    <source>
        <dbReference type="SAM" id="Phobius"/>
    </source>
</evidence>
<keyword evidence="1" id="KW-1133">Transmembrane helix</keyword>
<name>A0A4R0K345_9ACTN</name>
<proteinExistence type="predicted"/>
<dbReference type="OrthoDB" id="8159487at2"/>
<comment type="caution">
    <text evidence="2">The sequence shown here is derived from an EMBL/GenBank/DDBJ whole genome shotgun (WGS) entry which is preliminary data.</text>
</comment>
<dbReference type="AlphaFoldDB" id="A0A4R0K345"/>
<organism evidence="2 3">
    <name type="scientific">Kribbella pittospori</name>
    <dbReference type="NCBI Taxonomy" id="722689"/>
    <lineage>
        <taxon>Bacteria</taxon>
        <taxon>Bacillati</taxon>
        <taxon>Actinomycetota</taxon>
        <taxon>Actinomycetes</taxon>
        <taxon>Propionibacteriales</taxon>
        <taxon>Kribbellaceae</taxon>
        <taxon>Kribbella</taxon>
    </lineage>
</organism>
<accession>A0A4R0K345</accession>
<gene>
    <name evidence="2" type="ORF">E0H73_40205</name>
</gene>
<feature type="transmembrane region" description="Helical" evidence="1">
    <location>
        <begin position="179"/>
        <end position="199"/>
    </location>
</feature>
<dbReference type="Proteomes" id="UP000291144">
    <property type="component" value="Unassembled WGS sequence"/>
</dbReference>
<reference evidence="2 3" key="1">
    <citation type="submission" date="2019-02" db="EMBL/GenBank/DDBJ databases">
        <title>Kribbella capetownensis sp. nov. and Kribbella speibonae sp. nov., isolated from soil.</title>
        <authorList>
            <person name="Curtis S.M."/>
            <person name="Norton I."/>
            <person name="Everest G.J."/>
            <person name="Meyers P.R."/>
        </authorList>
    </citation>
    <scope>NUCLEOTIDE SEQUENCE [LARGE SCALE GENOMIC DNA]</scope>
    <source>
        <strain evidence="2 3">NRRL B-24813</strain>
    </source>
</reference>
<dbReference type="Pfam" id="PF06197">
    <property type="entry name" value="DUF998"/>
    <property type="match status" value="1"/>
</dbReference>
<evidence type="ECO:0000313" key="3">
    <source>
        <dbReference type="Proteomes" id="UP000291144"/>
    </source>
</evidence>
<feature type="transmembrane region" description="Helical" evidence="1">
    <location>
        <begin position="124"/>
        <end position="144"/>
    </location>
</feature>
<dbReference type="InterPro" id="IPR009339">
    <property type="entry name" value="DUF998"/>
</dbReference>
<dbReference type="RefSeq" id="WP_131365629.1">
    <property type="nucleotide sequence ID" value="NZ_SJKB01000021.1"/>
</dbReference>
<feature type="transmembrane region" description="Helical" evidence="1">
    <location>
        <begin position="51"/>
        <end position="70"/>
    </location>
</feature>
<keyword evidence="1" id="KW-0812">Transmembrane</keyword>
<protein>
    <submittedName>
        <fullName evidence="2">DUF998 domain-containing protein</fullName>
    </submittedName>
</protein>
<dbReference type="EMBL" id="SJKB01000021">
    <property type="protein sequence ID" value="TCC52158.1"/>
    <property type="molecule type" value="Genomic_DNA"/>
</dbReference>